<reference evidence="2" key="2">
    <citation type="submission" date="2022-01" db="EMBL/GenBank/DDBJ databases">
        <authorList>
            <person name="Yamashiro T."/>
            <person name="Shiraishi A."/>
            <person name="Satake H."/>
            <person name="Nakayama K."/>
        </authorList>
    </citation>
    <scope>NUCLEOTIDE SEQUENCE</scope>
</reference>
<comment type="caution">
    <text evidence="2">The sequence shown here is derived from an EMBL/GenBank/DDBJ whole genome shotgun (WGS) entry which is preliminary data.</text>
</comment>
<dbReference type="Proteomes" id="UP001151760">
    <property type="component" value="Unassembled WGS sequence"/>
</dbReference>
<reference evidence="2" key="1">
    <citation type="journal article" date="2022" name="Int. J. Mol. Sci.">
        <title>Draft Genome of Tanacetum Coccineum: Genomic Comparison of Closely Related Tanacetum-Family Plants.</title>
        <authorList>
            <person name="Yamashiro T."/>
            <person name="Shiraishi A."/>
            <person name="Nakayama K."/>
            <person name="Satake H."/>
        </authorList>
    </citation>
    <scope>NUCLEOTIDE SEQUENCE</scope>
</reference>
<dbReference type="EMBL" id="BQNB010020019">
    <property type="protein sequence ID" value="GJT91432.1"/>
    <property type="molecule type" value="Genomic_DNA"/>
</dbReference>
<feature type="signal peptide" evidence="1">
    <location>
        <begin position="1"/>
        <end position="27"/>
    </location>
</feature>
<proteinExistence type="predicted"/>
<protein>
    <recommendedName>
        <fullName evidence="4">Secreted protein</fullName>
    </recommendedName>
</protein>
<evidence type="ECO:0000313" key="2">
    <source>
        <dbReference type="EMBL" id="GJT91432.1"/>
    </source>
</evidence>
<name>A0ABQ5HW16_9ASTR</name>
<accession>A0ABQ5HW16</accession>
<feature type="chain" id="PRO_5046691562" description="Secreted protein" evidence="1">
    <location>
        <begin position="28"/>
        <end position="90"/>
    </location>
</feature>
<organism evidence="2 3">
    <name type="scientific">Tanacetum coccineum</name>
    <dbReference type="NCBI Taxonomy" id="301880"/>
    <lineage>
        <taxon>Eukaryota</taxon>
        <taxon>Viridiplantae</taxon>
        <taxon>Streptophyta</taxon>
        <taxon>Embryophyta</taxon>
        <taxon>Tracheophyta</taxon>
        <taxon>Spermatophyta</taxon>
        <taxon>Magnoliopsida</taxon>
        <taxon>eudicotyledons</taxon>
        <taxon>Gunneridae</taxon>
        <taxon>Pentapetalae</taxon>
        <taxon>asterids</taxon>
        <taxon>campanulids</taxon>
        <taxon>Asterales</taxon>
        <taxon>Asteraceae</taxon>
        <taxon>Asteroideae</taxon>
        <taxon>Anthemideae</taxon>
        <taxon>Anthemidinae</taxon>
        <taxon>Tanacetum</taxon>
    </lineage>
</organism>
<gene>
    <name evidence="2" type="ORF">Tco_1080277</name>
</gene>
<evidence type="ECO:0000313" key="3">
    <source>
        <dbReference type="Proteomes" id="UP001151760"/>
    </source>
</evidence>
<keyword evidence="1" id="KW-0732">Signal</keyword>
<sequence>MLSLSCAASKLATVVIALFTLSPPPYGQPHLLQGLELEMGVVAQCELQFKVHEKFGCNVEGMGWGSGGVAKPSPSGAWLCTNNINGNKQY</sequence>
<keyword evidence="3" id="KW-1185">Reference proteome</keyword>
<evidence type="ECO:0008006" key="4">
    <source>
        <dbReference type="Google" id="ProtNLM"/>
    </source>
</evidence>
<evidence type="ECO:0000256" key="1">
    <source>
        <dbReference type="SAM" id="SignalP"/>
    </source>
</evidence>